<dbReference type="Pfam" id="PF07842">
    <property type="entry name" value="GCFC"/>
    <property type="match status" value="1"/>
</dbReference>
<feature type="compositionally biased region" description="Basic and acidic residues" evidence="3">
    <location>
        <begin position="200"/>
        <end position="218"/>
    </location>
</feature>
<keyword evidence="7" id="KW-1185">Reference proteome</keyword>
<sequence length="773" mass="89877">MDGKYPSQSLFPTHFPTSSFILDHSISSDDSIADSYDAEGNYIGKKEKVNRKEEALYGEFLRHSPDREQRKRGRSKKEADYTKPVKYVRGETLVNKATRETMVKPGVKKKVEVSKEEDDEQRKEKFKKQMQEMPTLFGKGGSKADVSQTIENQRLKREEKKYEMYGKGHKFLKNMGFTADQHIEIVHAVKRQNGLGLGAKDPKGKQHNPDLERGRKGFEYGQDGGVNKTKKPVTVPKEAKPNDKEFLQFLMKTSQETSKQKVKRARNTENEFSAENFMKNSRVVNQLNLIDETGGHANAIFSKSSYKDDQSRYQDQPDGVFLESDRQESKKPLTKRMQIFEKYNRQKELVKSKLQSCINKKEFANSLLITMDHEQATLIQQIKEEEESKAHLVGYKQKLDTLLEKAQNSHDLIDSFKQLYLDTFQGKKKGAEGSKYCKVDLFDLEQFSLATMLCKILCHTLGKEAKQVDFLTQPLILFDTVASFREFLLKILEDNISNLEGEEADGLFGYSSLQEKELANGKQIIGAYLTILLKDTLYHNLRQFISVKWDPVEEIHLINFFEKWSNLIPLRLYNHILSSYVIPKLKQEMDKIDSKQAISHSFFDWVSPWVDILDKNSPKDAQTFRVAIRLKLVQFMKEWSPSNNELTKEIQKWRKLYDDNNWKSLVSAVVAKLAYHLKKLKINPQNQKIEPVSWVLKWSSHLDTKTMCTIFRENLIHNWVKTCIKWAEMPNADFAEIMEWYQGWKGLLPAKVREDPEIQNYFKCALIYINSRI</sequence>
<evidence type="ECO:0000256" key="2">
    <source>
        <dbReference type="ARBA" id="ARBA00023242"/>
    </source>
</evidence>
<evidence type="ECO:0000256" key="3">
    <source>
        <dbReference type="SAM" id="MobiDB-lite"/>
    </source>
</evidence>
<dbReference type="AlphaFoldDB" id="A0AAD2DA81"/>
<evidence type="ECO:0000256" key="1">
    <source>
        <dbReference type="ARBA" id="ARBA00004123"/>
    </source>
</evidence>
<dbReference type="Pfam" id="PF12457">
    <property type="entry name" value="TIP_N"/>
    <property type="match status" value="1"/>
</dbReference>
<reference evidence="6" key="1">
    <citation type="submission" date="2023-07" db="EMBL/GenBank/DDBJ databases">
        <authorList>
            <consortium name="AG Swart"/>
            <person name="Singh M."/>
            <person name="Singh A."/>
            <person name="Seah K."/>
            <person name="Emmerich C."/>
        </authorList>
    </citation>
    <scope>NUCLEOTIDE SEQUENCE</scope>
    <source>
        <strain evidence="6">DP1</strain>
    </source>
</reference>
<dbReference type="PANTHER" id="PTHR23329">
    <property type="entry name" value="TUFTELIN-INTERACTING PROTEIN 11-RELATED"/>
    <property type="match status" value="1"/>
</dbReference>
<feature type="region of interest" description="Disordered" evidence="3">
    <location>
        <begin position="196"/>
        <end position="237"/>
    </location>
</feature>
<dbReference type="Proteomes" id="UP001295684">
    <property type="component" value="Unassembled WGS sequence"/>
</dbReference>
<feature type="compositionally biased region" description="Basic and acidic residues" evidence="3">
    <location>
        <begin position="57"/>
        <end position="69"/>
    </location>
</feature>
<protein>
    <submittedName>
        <fullName evidence="6">Uncharacterized protein</fullName>
    </submittedName>
</protein>
<evidence type="ECO:0000313" key="7">
    <source>
        <dbReference type="Proteomes" id="UP001295684"/>
    </source>
</evidence>
<accession>A0AAD2DA81</accession>
<name>A0AAD2DA81_EUPCR</name>
<dbReference type="GO" id="GO:0071008">
    <property type="term" value="C:U2-type post-mRNA release spliceosomal complex"/>
    <property type="evidence" value="ECO:0007669"/>
    <property type="project" value="TreeGrafter"/>
</dbReference>
<comment type="caution">
    <text evidence="6">The sequence shown here is derived from an EMBL/GenBank/DDBJ whole genome shotgun (WGS) entry which is preliminary data.</text>
</comment>
<proteinExistence type="predicted"/>
<feature type="domain" description="GCF C-terminal" evidence="4">
    <location>
        <begin position="445"/>
        <end position="722"/>
    </location>
</feature>
<keyword evidence="2" id="KW-0539">Nucleus</keyword>
<dbReference type="EMBL" id="CAMPGE010029331">
    <property type="protein sequence ID" value="CAI2386797.1"/>
    <property type="molecule type" value="Genomic_DNA"/>
</dbReference>
<comment type="subcellular location">
    <subcellularLocation>
        <location evidence="1">Nucleus</location>
    </subcellularLocation>
</comment>
<evidence type="ECO:0000259" key="4">
    <source>
        <dbReference type="Pfam" id="PF07842"/>
    </source>
</evidence>
<feature type="domain" description="Tuftelin interacting protein N-terminal" evidence="5">
    <location>
        <begin position="36"/>
        <end position="121"/>
    </location>
</feature>
<evidence type="ECO:0000313" key="6">
    <source>
        <dbReference type="EMBL" id="CAI2386797.1"/>
    </source>
</evidence>
<dbReference type="InterPro" id="IPR045211">
    <property type="entry name" value="TFP11/STIP/Ntr1"/>
</dbReference>
<dbReference type="GO" id="GO:0000390">
    <property type="term" value="P:spliceosomal complex disassembly"/>
    <property type="evidence" value="ECO:0007669"/>
    <property type="project" value="InterPro"/>
</dbReference>
<gene>
    <name evidence="6" type="ORF">ECRASSUSDP1_LOCUS28421</name>
</gene>
<dbReference type="PANTHER" id="PTHR23329:SF1">
    <property type="entry name" value="TUFTELIN-INTERACTING PROTEIN 11"/>
    <property type="match status" value="1"/>
</dbReference>
<evidence type="ECO:0000259" key="5">
    <source>
        <dbReference type="Pfam" id="PF12457"/>
    </source>
</evidence>
<feature type="region of interest" description="Disordered" evidence="3">
    <location>
        <begin position="57"/>
        <end position="82"/>
    </location>
</feature>
<dbReference type="InterPro" id="IPR022783">
    <property type="entry name" value="GCFC_dom"/>
</dbReference>
<dbReference type="InterPro" id="IPR022159">
    <property type="entry name" value="STIP/TFIP11_N"/>
</dbReference>
<organism evidence="6 7">
    <name type="scientific">Euplotes crassus</name>
    <dbReference type="NCBI Taxonomy" id="5936"/>
    <lineage>
        <taxon>Eukaryota</taxon>
        <taxon>Sar</taxon>
        <taxon>Alveolata</taxon>
        <taxon>Ciliophora</taxon>
        <taxon>Intramacronucleata</taxon>
        <taxon>Spirotrichea</taxon>
        <taxon>Hypotrichia</taxon>
        <taxon>Euplotida</taxon>
        <taxon>Euplotidae</taxon>
        <taxon>Moneuplotes</taxon>
    </lineage>
</organism>